<feature type="active site" description="Proton acceptor" evidence="8">
    <location>
        <position position="411"/>
    </location>
</feature>
<evidence type="ECO:0000313" key="13">
    <source>
        <dbReference type="EMBL" id="ABF39966.1"/>
    </source>
</evidence>
<dbReference type="InterPro" id="IPR017853">
    <property type="entry name" value="GH"/>
</dbReference>
<feature type="active site" description="Proton donor" evidence="8">
    <location>
        <position position="304"/>
    </location>
</feature>
<dbReference type="Gene3D" id="3.30.379.10">
    <property type="entry name" value="Chitobiase/beta-hexosaminidase domain 2-like"/>
    <property type="match status" value="1"/>
</dbReference>
<evidence type="ECO:0000256" key="3">
    <source>
        <dbReference type="ARBA" id="ARBA00022801"/>
    </source>
</evidence>
<evidence type="ECO:0000256" key="9">
    <source>
        <dbReference type="RuleBase" id="RU361198"/>
    </source>
</evidence>
<name>Q1IT34_KORVE</name>
<dbReference type="EMBL" id="CP000360">
    <property type="protein sequence ID" value="ABF39966.1"/>
    <property type="molecule type" value="Genomic_DNA"/>
</dbReference>
<dbReference type="OrthoDB" id="339499at2"/>
<dbReference type="Gene3D" id="3.90.1330.10">
    <property type="entry name" value="Alpha-glucuronidase, C-terminal domain"/>
    <property type="match status" value="1"/>
</dbReference>
<dbReference type="SUPFAM" id="SSF51445">
    <property type="entry name" value="(Trans)glycosidases"/>
    <property type="match status" value="1"/>
</dbReference>
<keyword evidence="5 7" id="KW-0326">Glycosidase</keyword>
<dbReference type="Pfam" id="PF07488">
    <property type="entry name" value="Glyco_hydro_67M"/>
    <property type="match status" value="1"/>
</dbReference>
<comment type="catalytic activity">
    <reaction evidence="9">
        <text>Hydrolysis of (1-&gt;2)-alpha-D-(4-O-methyl)glucuronosyl links in the main chain of hardwood xylans.</text>
        <dbReference type="EC" id="3.2.1.131"/>
    </reaction>
</comment>
<dbReference type="PANTHER" id="PTHR39207:SF1">
    <property type="entry name" value="ALPHA-GLUCURONIDASE A"/>
    <property type="match status" value="1"/>
</dbReference>
<proteinExistence type="inferred from homology"/>
<dbReference type="InterPro" id="IPR011395">
    <property type="entry name" value="Glyco_hydro_67_aGlcAse"/>
</dbReference>
<dbReference type="Gene3D" id="3.20.20.80">
    <property type="entry name" value="Glycosidases"/>
    <property type="match status" value="1"/>
</dbReference>
<dbReference type="EnsemblBacteria" id="ABF39966">
    <property type="protein sequence ID" value="ABF39966"/>
    <property type="gene ID" value="Acid345_0963"/>
</dbReference>
<dbReference type="Gene3D" id="2.60.120.260">
    <property type="entry name" value="Galactose-binding domain-like"/>
    <property type="match status" value="1"/>
</dbReference>
<dbReference type="CDD" id="cd02795">
    <property type="entry name" value="CBM6-CBM35-CBM36_like"/>
    <property type="match status" value="1"/>
</dbReference>
<keyword evidence="2 7" id="KW-0858">Xylan degradation</keyword>
<sequence>MGTRLIWLFLMWCIAICAIAEDGHDAWLRYARLHEATAKQFQSLPKLVVTLGDSPPIGSAQTELKRGLARMLGREIRASKQTPTQDFILLGVRDQIEEMFANLHVPELAPDGFWLDWTEVGGHKALVIAGGSDRGPLYGTFALLGKIARGENLETLDEVQNPAAPLRWINQWDNLDGTIERGYAGPSIFFENGSVRADLTRAREYARLLASVGLNGCVVNNVNADPRILDDAFIPQLARIADAFRPYGVKLGVSVNLSMPKTVGGLDTFDPLDPRVQAWWAHKFDALYRAIPDFGGVVVKADSEGQLGPSAYGRTPVDAANVIARALRPHHGVVFYRAFVYNHHLDWKDPKADRARAAYDIFHPLDGRFDDNVIVQIKNGPIDFQVREPASPLFGGVKQTSKAIELQITQEYLGQQRHTVYLAPMWKQTLDFDMHVDGHDTPVKSLLRGVVGVANVGMDANWLANHLAMANLYSFGRLAWDSNLSAEAIVDEWMRLTFGNDPEVVQKVREIQMESWPAYEHYTGPLGLQTLTNITGPHYGPAPESQERNGWGQWIRAEHDGVGMDRSVSTGTGFVGQYSAEAQKQFETAAATPDELLLFFHHVPYTYKLHGGKTVIQAIYDFHYEGAAQANEFVNTWETLERKIDPDRYQAVLAQLSYQADHAIVWRDAINDWCLRTSGISDAQDRVGHHPDRIEAESMHLEGYTAVELTSWEGASGGKAVACPKERTSCAVETSINTDGTYDIAVQYFDLNGGVARFELFVNDQRVATWKADRQLPGKDLSADSSVREHINGISMNRGDHLRIVGTPNGGDPAAIDYIEIQPHAN</sequence>
<keyword evidence="6 9" id="KW-0624">Polysaccharide degradation</keyword>
<evidence type="ECO:0000256" key="8">
    <source>
        <dbReference type="PIRSR" id="PIRSR029900-1"/>
    </source>
</evidence>
<dbReference type="InterPro" id="IPR005154">
    <property type="entry name" value="Glyco_hydro_67_aGlcAse_N"/>
</dbReference>
<dbReference type="EC" id="3.2.1.131" evidence="9"/>
<evidence type="ECO:0000259" key="10">
    <source>
        <dbReference type="Pfam" id="PF03648"/>
    </source>
</evidence>
<dbReference type="InterPro" id="IPR011100">
    <property type="entry name" value="Glyco_hydro_67_cat"/>
</dbReference>
<evidence type="ECO:0000259" key="11">
    <source>
        <dbReference type="Pfam" id="PF07477"/>
    </source>
</evidence>
<reference evidence="13 14" key="1">
    <citation type="journal article" date="2009" name="Appl. Environ. Microbiol.">
        <title>Three genomes from the phylum Acidobacteria provide insight into the lifestyles of these microorganisms in soils.</title>
        <authorList>
            <person name="Ward N.L."/>
            <person name="Challacombe J.F."/>
            <person name="Janssen P.H."/>
            <person name="Henrissat B."/>
            <person name="Coutinho P.M."/>
            <person name="Wu M."/>
            <person name="Xie G."/>
            <person name="Haft D.H."/>
            <person name="Sait M."/>
            <person name="Badger J."/>
            <person name="Barabote R.D."/>
            <person name="Bradley B."/>
            <person name="Brettin T.S."/>
            <person name="Brinkac L.M."/>
            <person name="Bruce D."/>
            <person name="Creasy T."/>
            <person name="Daugherty S.C."/>
            <person name="Davidsen T.M."/>
            <person name="DeBoy R.T."/>
            <person name="Detter J.C."/>
            <person name="Dodson R.J."/>
            <person name="Durkin A.S."/>
            <person name="Ganapathy A."/>
            <person name="Gwinn-Giglio M."/>
            <person name="Han C.S."/>
            <person name="Khouri H."/>
            <person name="Kiss H."/>
            <person name="Kothari S.P."/>
            <person name="Madupu R."/>
            <person name="Nelson K.E."/>
            <person name="Nelson W.C."/>
            <person name="Paulsen I."/>
            <person name="Penn K."/>
            <person name="Ren Q."/>
            <person name="Rosovitz M.J."/>
            <person name="Selengut J.D."/>
            <person name="Shrivastava S."/>
            <person name="Sullivan S.A."/>
            <person name="Tapia R."/>
            <person name="Thompson L.S."/>
            <person name="Watkins K.L."/>
            <person name="Yang Q."/>
            <person name="Yu C."/>
            <person name="Zafar N."/>
            <person name="Zhou L."/>
            <person name="Kuske C.R."/>
        </authorList>
    </citation>
    <scope>NUCLEOTIDE SEQUENCE [LARGE SCALE GENOMIC DNA]</scope>
    <source>
        <strain evidence="13 14">Ellin345</strain>
    </source>
</reference>
<dbReference type="InterPro" id="IPR029018">
    <property type="entry name" value="Hex-like_dom2"/>
</dbReference>
<keyword evidence="3 7" id="KW-0378">Hydrolase</keyword>
<dbReference type="CAZy" id="GH67">
    <property type="family name" value="Glycoside Hydrolase Family 67"/>
</dbReference>
<gene>
    <name evidence="13" type="ordered locus">Acid345_0963</name>
</gene>
<dbReference type="Pfam" id="PF03648">
    <property type="entry name" value="Glyco_hydro_67N"/>
    <property type="match status" value="1"/>
</dbReference>
<dbReference type="KEGG" id="aba:Acid345_0963"/>
<dbReference type="GO" id="GO:0033939">
    <property type="term" value="F:xylan alpha-1,2-glucuronosidase activity"/>
    <property type="evidence" value="ECO:0007669"/>
    <property type="project" value="UniProtKB-EC"/>
</dbReference>
<keyword evidence="4 9" id="KW-0119">Carbohydrate metabolism</keyword>
<evidence type="ECO:0000259" key="12">
    <source>
        <dbReference type="Pfam" id="PF07488"/>
    </source>
</evidence>
<dbReference type="SUPFAM" id="SSF55545">
    <property type="entry name" value="beta-N-acetylhexosaminidase-like domain"/>
    <property type="match status" value="1"/>
</dbReference>
<dbReference type="RefSeq" id="WP_011521768.1">
    <property type="nucleotide sequence ID" value="NC_008009.1"/>
</dbReference>
<evidence type="ECO:0000256" key="1">
    <source>
        <dbReference type="ARBA" id="ARBA00008833"/>
    </source>
</evidence>
<dbReference type="GO" id="GO:0045493">
    <property type="term" value="P:xylan catabolic process"/>
    <property type="evidence" value="ECO:0007669"/>
    <property type="project" value="UniProtKB-KW"/>
</dbReference>
<evidence type="ECO:0000256" key="7">
    <source>
        <dbReference type="PIRNR" id="PIRNR029900"/>
    </source>
</evidence>
<evidence type="ECO:0000256" key="6">
    <source>
        <dbReference type="ARBA" id="ARBA00023326"/>
    </source>
</evidence>
<comment type="subunit">
    <text evidence="9">Homodimer.</text>
</comment>
<dbReference type="eggNOG" id="COG3661">
    <property type="taxonomic scope" value="Bacteria"/>
</dbReference>
<dbReference type="InterPro" id="IPR011099">
    <property type="entry name" value="Glyco_hydro_67_C"/>
</dbReference>
<feature type="domain" description="Glycosyl hydrolase family 67 C-terminal" evidence="11">
    <location>
        <begin position="465"/>
        <end position="686"/>
    </location>
</feature>
<feature type="domain" description="Glycosyl hydrolase family 67 catalytic" evidence="12">
    <location>
        <begin position="147"/>
        <end position="462"/>
    </location>
</feature>
<dbReference type="STRING" id="204669.Acid345_0963"/>
<keyword evidence="14" id="KW-1185">Reference proteome</keyword>
<feature type="domain" description="Alpha glucuronidase N-terminal" evidence="10">
    <location>
        <begin position="26"/>
        <end position="143"/>
    </location>
</feature>
<accession>Q1IT34</accession>
<dbReference type="PIRSF" id="PIRSF029900">
    <property type="entry name" value="Alpha-glucuronds"/>
    <property type="match status" value="1"/>
</dbReference>
<evidence type="ECO:0000256" key="2">
    <source>
        <dbReference type="ARBA" id="ARBA00022651"/>
    </source>
</evidence>
<dbReference type="Pfam" id="PF07477">
    <property type="entry name" value="Glyco_hydro_67C"/>
    <property type="match status" value="1"/>
</dbReference>
<dbReference type="AlphaFoldDB" id="Q1IT34"/>
<dbReference type="PANTHER" id="PTHR39207">
    <property type="entry name" value="ALPHA-GLUCURONIDASE A"/>
    <property type="match status" value="1"/>
</dbReference>
<organism evidence="13 14">
    <name type="scientific">Koribacter versatilis (strain Ellin345)</name>
    <dbReference type="NCBI Taxonomy" id="204669"/>
    <lineage>
        <taxon>Bacteria</taxon>
        <taxon>Pseudomonadati</taxon>
        <taxon>Acidobacteriota</taxon>
        <taxon>Terriglobia</taxon>
        <taxon>Terriglobales</taxon>
        <taxon>Candidatus Korobacteraceae</taxon>
        <taxon>Candidatus Korobacter</taxon>
    </lineage>
</organism>
<dbReference type="GO" id="GO:0046559">
    <property type="term" value="F:alpha-glucuronidase activity"/>
    <property type="evidence" value="ECO:0007669"/>
    <property type="project" value="InterPro"/>
</dbReference>
<evidence type="ECO:0000313" key="14">
    <source>
        <dbReference type="Proteomes" id="UP000002432"/>
    </source>
</evidence>
<evidence type="ECO:0000256" key="4">
    <source>
        <dbReference type="ARBA" id="ARBA00023277"/>
    </source>
</evidence>
<comment type="similarity">
    <text evidence="1 7 9">Belongs to the glycosyl hydrolase 67 family.</text>
</comment>
<dbReference type="Proteomes" id="UP000002432">
    <property type="component" value="Chromosome"/>
</dbReference>
<evidence type="ECO:0000256" key="5">
    <source>
        <dbReference type="ARBA" id="ARBA00023295"/>
    </source>
</evidence>
<dbReference type="GO" id="GO:0005576">
    <property type="term" value="C:extracellular region"/>
    <property type="evidence" value="ECO:0007669"/>
    <property type="project" value="InterPro"/>
</dbReference>
<dbReference type="HOGENOM" id="CLU_007125_1_0_0"/>
<feature type="active site" description="Proton acceptor" evidence="8">
    <location>
        <position position="383"/>
    </location>
</feature>
<protein>
    <recommendedName>
        <fullName evidence="9">Xylan alpha-1,2-glucuronidase</fullName>
        <ecNumber evidence="9">3.2.1.131</ecNumber>
    </recommendedName>
</protein>
<dbReference type="InterPro" id="IPR037054">
    <property type="entry name" value="A-glucoronidase_C_sf"/>
</dbReference>